<evidence type="ECO:0000256" key="2">
    <source>
        <dbReference type="SAM" id="SignalP"/>
    </source>
</evidence>
<reference evidence="4" key="1">
    <citation type="submission" date="2020-01" db="EMBL/GenBank/DDBJ databases">
        <authorList>
            <person name="Meier V. D."/>
            <person name="Meier V D."/>
        </authorList>
    </citation>
    <scope>NUCLEOTIDE SEQUENCE</scope>
    <source>
        <strain evidence="4">HLG_WM_MAG_02</strain>
    </source>
</reference>
<sequence>MKKISLTPLLLITTSVLATATTTVPTAPINPGAYNFTDSSARISFKDMSMDETGFRIEHVQAGNAVIATHTPEDTNLSDHYEYVNLTGLTPQTLYTVNIIAFNDNGDATPLTKSFRTLETPNTPAQPTTVGAYDFTNTSARISFLDNADNESGFKIYNNGAVIETLPANATTGEYNYTNLTGLTTCSLYTIDIVAFNGDGESEKSQKSFMTTGCMTAADIPVAPSNVGVYNITDETARVSFMDNANNEQVTDGFVIYNNDDNSTMATLPRDRYDHEYQYKNLTGLMADTLYTIRVVAKNAAGEGSAELKSFHTLP</sequence>
<dbReference type="EMBL" id="CACVAZ010000123">
    <property type="protein sequence ID" value="CAA6819410.1"/>
    <property type="molecule type" value="Genomic_DNA"/>
</dbReference>
<dbReference type="PANTHER" id="PTHR46708:SF2">
    <property type="entry name" value="FIBRONECTIN TYPE-III DOMAIN-CONTAINING PROTEIN"/>
    <property type="match status" value="1"/>
</dbReference>
<keyword evidence="2" id="KW-0732">Signal</keyword>
<dbReference type="Gene3D" id="2.60.40.10">
    <property type="entry name" value="Immunoglobulins"/>
    <property type="match status" value="3"/>
</dbReference>
<dbReference type="InterPro" id="IPR050991">
    <property type="entry name" value="ECM_Regulatory_Proteins"/>
</dbReference>
<evidence type="ECO:0000256" key="1">
    <source>
        <dbReference type="ARBA" id="ARBA00022737"/>
    </source>
</evidence>
<feature type="chain" id="PRO_5027596024" description="Fibronectin type-III domain-containing protein" evidence="2">
    <location>
        <begin position="21"/>
        <end position="315"/>
    </location>
</feature>
<dbReference type="SUPFAM" id="SSF49265">
    <property type="entry name" value="Fibronectin type III"/>
    <property type="match status" value="2"/>
</dbReference>
<gene>
    <name evidence="4" type="ORF">HELGO_WM18848</name>
</gene>
<feature type="domain" description="Fibronectin type-III" evidence="3">
    <location>
        <begin position="223"/>
        <end position="315"/>
    </location>
</feature>
<accession>A0A6S6TS04</accession>
<dbReference type="SMART" id="SM00060">
    <property type="entry name" value="FN3"/>
    <property type="match status" value="3"/>
</dbReference>
<name>A0A6S6TS04_9BACT</name>
<evidence type="ECO:0000313" key="4">
    <source>
        <dbReference type="EMBL" id="CAA6819410.1"/>
    </source>
</evidence>
<dbReference type="PROSITE" id="PS50853">
    <property type="entry name" value="FN3"/>
    <property type="match status" value="2"/>
</dbReference>
<organism evidence="4">
    <name type="scientific">uncultured Sulfurovum sp</name>
    <dbReference type="NCBI Taxonomy" id="269237"/>
    <lineage>
        <taxon>Bacteria</taxon>
        <taxon>Pseudomonadati</taxon>
        <taxon>Campylobacterota</taxon>
        <taxon>Epsilonproteobacteria</taxon>
        <taxon>Campylobacterales</taxon>
        <taxon>Sulfurovaceae</taxon>
        <taxon>Sulfurovum</taxon>
        <taxon>environmental samples</taxon>
    </lineage>
</organism>
<dbReference type="InterPro" id="IPR036116">
    <property type="entry name" value="FN3_sf"/>
</dbReference>
<dbReference type="CDD" id="cd00063">
    <property type="entry name" value="FN3"/>
    <property type="match status" value="3"/>
</dbReference>
<dbReference type="Pfam" id="PF00041">
    <property type="entry name" value="fn3"/>
    <property type="match status" value="2"/>
</dbReference>
<dbReference type="PANTHER" id="PTHR46708">
    <property type="entry name" value="TENASCIN"/>
    <property type="match status" value="1"/>
</dbReference>
<keyword evidence="1" id="KW-0677">Repeat</keyword>
<protein>
    <recommendedName>
        <fullName evidence="3">Fibronectin type-III domain-containing protein</fullName>
    </recommendedName>
</protein>
<dbReference type="InterPro" id="IPR003961">
    <property type="entry name" value="FN3_dom"/>
</dbReference>
<evidence type="ECO:0000259" key="3">
    <source>
        <dbReference type="PROSITE" id="PS50853"/>
    </source>
</evidence>
<feature type="signal peptide" evidence="2">
    <location>
        <begin position="1"/>
        <end position="20"/>
    </location>
</feature>
<dbReference type="InterPro" id="IPR013783">
    <property type="entry name" value="Ig-like_fold"/>
</dbReference>
<dbReference type="AlphaFoldDB" id="A0A6S6TS04"/>
<proteinExistence type="predicted"/>
<feature type="domain" description="Fibronectin type-III" evidence="3">
    <location>
        <begin position="27"/>
        <end position="123"/>
    </location>
</feature>